<feature type="region of interest" description="Disordered" evidence="5">
    <location>
        <begin position="537"/>
        <end position="578"/>
    </location>
</feature>
<feature type="region of interest" description="Disordered" evidence="5">
    <location>
        <begin position="1"/>
        <end position="21"/>
    </location>
</feature>
<dbReference type="Gene3D" id="1.50.10.150">
    <property type="entry name" value="Voltage-dependent anion channel"/>
    <property type="match status" value="1"/>
</dbReference>
<sequence>MDLHIDRLPDEGLSRASLDSDSSAIERLRWRNHPQIISPNPESVERNPFEDPTYVTQLERVEGASERSRSQVREGQIAENEKVSYDGQGEGMNRRVLSGESRGGMRGRGDMGLRQGVEREEDPRRTLSWRERLRHFTWTWFTMTMATGGIANVLWTVPFRFHGLYALGCIFFILNIVLFVFNVTMISLRFYYFPRTFKASFLHPTESLFIPAAVISFGTILINISQYGVDRTGYWLEKTMCVLYWCDCGLAICFSIGIYLIMWSTQTFTISQMTPVWIFPAYPLLIIGPHAGNLAPKVSDPDKALKIILSGYVIQGIGFLVSLMIYSAFIYRLMTQKLPKESLRPGMFISVGPSGFTIAAIVTMGQHLPNVVGKDFMGPGLGELAGNVSKICANWIGLWLWGLAFWFFLISVGAHLSCATRGKMDFAMTWYSFIFPNTALTTATFAIARALNHNRTIQYIGCTMTICLIILWFFVFGMMIRAVRLKQILWPQKQEDRTEGGWTQEPAELQRRRRVDGTDSVEDGVGRSWSLSRAWSRRGRGSGEGIHGIHGRGREVERPATGERRRRWSFRREGSRRS</sequence>
<dbReference type="InterPro" id="IPR030185">
    <property type="entry name" value="Mae1"/>
</dbReference>
<keyword evidence="3 6" id="KW-1133">Transmembrane helix</keyword>
<feature type="region of interest" description="Disordered" evidence="5">
    <location>
        <begin position="496"/>
        <end position="523"/>
    </location>
</feature>
<protein>
    <recommendedName>
        <fullName evidence="9">C4-dicarboxylate/malic acid transporter</fullName>
    </recommendedName>
</protein>
<comment type="subcellular location">
    <subcellularLocation>
        <location evidence="1">Membrane</location>
        <topology evidence="1">Multi-pass membrane protein</topology>
    </subcellularLocation>
</comment>
<evidence type="ECO:0000256" key="2">
    <source>
        <dbReference type="ARBA" id="ARBA00022692"/>
    </source>
</evidence>
<evidence type="ECO:0000256" key="4">
    <source>
        <dbReference type="ARBA" id="ARBA00023136"/>
    </source>
</evidence>
<reference evidence="7" key="1">
    <citation type="journal article" date="2020" name="Stud. Mycol.">
        <title>101 Dothideomycetes genomes: a test case for predicting lifestyles and emergence of pathogens.</title>
        <authorList>
            <person name="Haridas S."/>
            <person name="Albert R."/>
            <person name="Binder M."/>
            <person name="Bloem J."/>
            <person name="Labutti K."/>
            <person name="Salamov A."/>
            <person name="Andreopoulos B."/>
            <person name="Baker S."/>
            <person name="Barry K."/>
            <person name="Bills G."/>
            <person name="Bluhm B."/>
            <person name="Cannon C."/>
            <person name="Castanera R."/>
            <person name="Culley D."/>
            <person name="Daum C."/>
            <person name="Ezra D."/>
            <person name="Gonzalez J."/>
            <person name="Henrissat B."/>
            <person name="Kuo A."/>
            <person name="Liang C."/>
            <person name="Lipzen A."/>
            <person name="Lutzoni F."/>
            <person name="Magnuson J."/>
            <person name="Mondo S."/>
            <person name="Nolan M."/>
            <person name="Ohm R."/>
            <person name="Pangilinan J."/>
            <person name="Park H.-J."/>
            <person name="Ramirez L."/>
            <person name="Alfaro M."/>
            <person name="Sun H."/>
            <person name="Tritt A."/>
            <person name="Yoshinaga Y."/>
            <person name="Zwiers L.-H."/>
            <person name="Turgeon B."/>
            <person name="Goodwin S."/>
            <person name="Spatafora J."/>
            <person name="Crous P."/>
            <person name="Grigoriev I."/>
        </authorList>
    </citation>
    <scope>NUCLEOTIDE SEQUENCE</scope>
    <source>
        <strain evidence="7">CBS 122368</strain>
    </source>
</reference>
<gene>
    <name evidence="7" type="ORF">BU26DRAFT_554266</name>
</gene>
<feature type="transmembrane region" description="Helical" evidence="6">
    <location>
        <begin position="312"/>
        <end position="334"/>
    </location>
</feature>
<dbReference type="PANTHER" id="PTHR31162">
    <property type="entry name" value="MALIC ACID TRANSPORT PROTEIN-RELATED"/>
    <property type="match status" value="1"/>
</dbReference>
<evidence type="ECO:0000256" key="1">
    <source>
        <dbReference type="ARBA" id="ARBA00004141"/>
    </source>
</evidence>
<name>A0A6A6I1Q9_9PLEO</name>
<dbReference type="Proteomes" id="UP000800094">
    <property type="component" value="Unassembled WGS sequence"/>
</dbReference>
<feature type="transmembrane region" description="Helical" evidence="6">
    <location>
        <begin position="138"/>
        <end position="157"/>
    </location>
</feature>
<dbReference type="GeneID" id="54585586"/>
<dbReference type="PANTHER" id="PTHR31162:SF3">
    <property type="entry name" value="TRANSPORTER_MALIC ACID TRANSPORT PROTEIN, PUTATIVE-RELATED"/>
    <property type="match status" value="1"/>
</dbReference>
<evidence type="ECO:0000256" key="6">
    <source>
        <dbReference type="SAM" id="Phobius"/>
    </source>
</evidence>
<feature type="transmembrane region" description="Helical" evidence="6">
    <location>
        <begin position="208"/>
        <end position="227"/>
    </location>
</feature>
<feature type="transmembrane region" description="Helical" evidence="6">
    <location>
        <begin position="242"/>
        <end position="262"/>
    </location>
</feature>
<evidence type="ECO:0000256" key="5">
    <source>
        <dbReference type="SAM" id="MobiDB-lite"/>
    </source>
</evidence>
<dbReference type="GO" id="GO:0015140">
    <property type="term" value="F:malate transmembrane transporter activity"/>
    <property type="evidence" value="ECO:0007669"/>
    <property type="project" value="InterPro"/>
</dbReference>
<evidence type="ECO:0000313" key="8">
    <source>
        <dbReference type="Proteomes" id="UP000800094"/>
    </source>
</evidence>
<evidence type="ECO:0000256" key="3">
    <source>
        <dbReference type="ARBA" id="ARBA00022989"/>
    </source>
</evidence>
<dbReference type="Pfam" id="PF03595">
    <property type="entry name" value="SLAC1"/>
    <property type="match status" value="1"/>
</dbReference>
<feature type="region of interest" description="Disordered" evidence="5">
    <location>
        <begin position="88"/>
        <end position="111"/>
    </location>
</feature>
<feature type="transmembrane region" description="Helical" evidence="6">
    <location>
        <begin position="163"/>
        <end position="188"/>
    </location>
</feature>
<keyword evidence="4 6" id="KW-0472">Membrane</keyword>
<keyword evidence="8" id="KW-1185">Reference proteome</keyword>
<organism evidence="7 8">
    <name type="scientific">Trematosphaeria pertusa</name>
    <dbReference type="NCBI Taxonomy" id="390896"/>
    <lineage>
        <taxon>Eukaryota</taxon>
        <taxon>Fungi</taxon>
        <taxon>Dikarya</taxon>
        <taxon>Ascomycota</taxon>
        <taxon>Pezizomycotina</taxon>
        <taxon>Dothideomycetes</taxon>
        <taxon>Pleosporomycetidae</taxon>
        <taxon>Pleosporales</taxon>
        <taxon>Massarineae</taxon>
        <taxon>Trematosphaeriaceae</taxon>
        <taxon>Trematosphaeria</taxon>
    </lineage>
</organism>
<dbReference type="InterPro" id="IPR004695">
    <property type="entry name" value="SLAC1/Mae1/Ssu1/TehA"/>
</dbReference>
<feature type="compositionally biased region" description="Basic and acidic residues" evidence="5">
    <location>
        <begin position="1"/>
        <end position="13"/>
    </location>
</feature>
<feature type="transmembrane region" description="Helical" evidence="6">
    <location>
        <begin position="346"/>
        <end position="368"/>
    </location>
</feature>
<feature type="transmembrane region" description="Helical" evidence="6">
    <location>
        <begin position="398"/>
        <end position="418"/>
    </location>
</feature>
<dbReference type="InterPro" id="IPR038665">
    <property type="entry name" value="Voltage-dep_anion_channel_sf"/>
</dbReference>
<dbReference type="CDD" id="cd09317">
    <property type="entry name" value="TDT_Mae1_like"/>
    <property type="match status" value="1"/>
</dbReference>
<evidence type="ECO:0000313" key="7">
    <source>
        <dbReference type="EMBL" id="KAF2244261.1"/>
    </source>
</evidence>
<evidence type="ECO:0008006" key="9">
    <source>
        <dbReference type="Google" id="ProtNLM"/>
    </source>
</evidence>
<feature type="transmembrane region" description="Helical" evidence="6">
    <location>
        <begin position="457"/>
        <end position="480"/>
    </location>
</feature>
<feature type="transmembrane region" description="Helical" evidence="6">
    <location>
        <begin position="430"/>
        <end position="451"/>
    </location>
</feature>
<dbReference type="GO" id="GO:0016020">
    <property type="term" value="C:membrane"/>
    <property type="evidence" value="ECO:0007669"/>
    <property type="project" value="UniProtKB-SubCell"/>
</dbReference>
<dbReference type="EMBL" id="ML987203">
    <property type="protein sequence ID" value="KAF2244261.1"/>
    <property type="molecule type" value="Genomic_DNA"/>
</dbReference>
<feature type="compositionally biased region" description="Basic and acidic residues" evidence="5">
    <location>
        <begin position="552"/>
        <end position="563"/>
    </location>
</feature>
<dbReference type="AlphaFoldDB" id="A0A6A6I1Q9"/>
<keyword evidence="2 6" id="KW-0812">Transmembrane</keyword>
<dbReference type="RefSeq" id="XP_033679265.1">
    <property type="nucleotide sequence ID" value="XM_033832256.1"/>
</dbReference>
<dbReference type="OrthoDB" id="2901184at2759"/>
<accession>A0A6A6I1Q9</accession>
<proteinExistence type="predicted"/>